<dbReference type="Proteomes" id="UP000606786">
    <property type="component" value="Unassembled WGS sequence"/>
</dbReference>
<comment type="caution">
    <text evidence="2">The sequence shown here is derived from an EMBL/GenBank/DDBJ whole genome shotgun (WGS) entry which is preliminary data.</text>
</comment>
<dbReference type="EMBL" id="CAJHJT010000001">
    <property type="protein sequence ID" value="CAD6992224.1"/>
    <property type="molecule type" value="Genomic_DNA"/>
</dbReference>
<evidence type="ECO:0000256" key="1">
    <source>
        <dbReference type="SAM" id="SignalP"/>
    </source>
</evidence>
<name>A0A811TZF3_CERCA</name>
<keyword evidence="3" id="KW-1185">Reference proteome</keyword>
<sequence>MNTKIAVFFVVCLLFAVVGLTHADWLDDLNEGTSQVVSAVNENAGKINTFATNINILGKILGNLDPDSNEQE</sequence>
<evidence type="ECO:0000313" key="2">
    <source>
        <dbReference type="EMBL" id="CAD6992224.1"/>
    </source>
</evidence>
<reference evidence="2" key="1">
    <citation type="submission" date="2020-11" db="EMBL/GenBank/DDBJ databases">
        <authorList>
            <person name="Whitehead M."/>
        </authorList>
    </citation>
    <scope>NUCLEOTIDE SEQUENCE</scope>
    <source>
        <strain evidence="2">EGII</strain>
    </source>
</reference>
<keyword evidence="1" id="KW-0732">Signal</keyword>
<evidence type="ECO:0000313" key="3">
    <source>
        <dbReference type="Proteomes" id="UP000606786"/>
    </source>
</evidence>
<dbReference type="AlphaFoldDB" id="A0A811TZF3"/>
<protein>
    <submittedName>
        <fullName evidence="2">(Mediterranean fruit fly) hypothetical protein</fullName>
    </submittedName>
</protein>
<gene>
    <name evidence="2" type="ORF">CCAP1982_LOCUS1094</name>
</gene>
<accession>A0A811TZF3</accession>
<feature type="signal peptide" evidence="1">
    <location>
        <begin position="1"/>
        <end position="23"/>
    </location>
</feature>
<proteinExistence type="predicted"/>
<feature type="chain" id="PRO_5033002968" evidence="1">
    <location>
        <begin position="24"/>
        <end position="72"/>
    </location>
</feature>
<organism evidence="2 3">
    <name type="scientific">Ceratitis capitata</name>
    <name type="common">Mediterranean fruit fly</name>
    <name type="synonym">Tephritis capitata</name>
    <dbReference type="NCBI Taxonomy" id="7213"/>
    <lineage>
        <taxon>Eukaryota</taxon>
        <taxon>Metazoa</taxon>
        <taxon>Ecdysozoa</taxon>
        <taxon>Arthropoda</taxon>
        <taxon>Hexapoda</taxon>
        <taxon>Insecta</taxon>
        <taxon>Pterygota</taxon>
        <taxon>Neoptera</taxon>
        <taxon>Endopterygota</taxon>
        <taxon>Diptera</taxon>
        <taxon>Brachycera</taxon>
        <taxon>Muscomorpha</taxon>
        <taxon>Tephritoidea</taxon>
        <taxon>Tephritidae</taxon>
        <taxon>Ceratitis</taxon>
        <taxon>Ceratitis</taxon>
    </lineage>
</organism>